<name>A0AAE1QBB7_9EUCA</name>
<accession>A0AAE1QBB7</accession>
<organism evidence="2 3">
    <name type="scientific">Petrolisthes manimaculis</name>
    <dbReference type="NCBI Taxonomy" id="1843537"/>
    <lineage>
        <taxon>Eukaryota</taxon>
        <taxon>Metazoa</taxon>
        <taxon>Ecdysozoa</taxon>
        <taxon>Arthropoda</taxon>
        <taxon>Crustacea</taxon>
        <taxon>Multicrustacea</taxon>
        <taxon>Malacostraca</taxon>
        <taxon>Eumalacostraca</taxon>
        <taxon>Eucarida</taxon>
        <taxon>Decapoda</taxon>
        <taxon>Pleocyemata</taxon>
        <taxon>Anomura</taxon>
        <taxon>Galatheoidea</taxon>
        <taxon>Porcellanidae</taxon>
        <taxon>Petrolisthes</taxon>
    </lineage>
</organism>
<feature type="region of interest" description="Disordered" evidence="1">
    <location>
        <begin position="74"/>
        <end position="96"/>
    </location>
</feature>
<feature type="region of interest" description="Disordered" evidence="1">
    <location>
        <begin position="13"/>
        <end position="39"/>
    </location>
</feature>
<keyword evidence="3" id="KW-1185">Reference proteome</keyword>
<evidence type="ECO:0000313" key="3">
    <source>
        <dbReference type="Proteomes" id="UP001292094"/>
    </source>
</evidence>
<gene>
    <name evidence="2" type="ORF">Pmani_006105</name>
</gene>
<feature type="region of interest" description="Disordered" evidence="1">
    <location>
        <begin position="49"/>
        <end position="68"/>
    </location>
</feature>
<feature type="compositionally biased region" description="Low complexity" evidence="1">
    <location>
        <begin position="81"/>
        <end position="96"/>
    </location>
</feature>
<evidence type="ECO:0000256" key="1">
    <source>
        <dbReference type="SAM" id="MobiDB-lite"/>
    </source>
</evidence>
<evidence type="ECO:0000313" key="2">
    <source>
        <dbReference type="EMBL" id="KAK4323156.1"/>
    </source>
</evidence>
<protein>
    <submittedName>
        <fullName evidence="2">Uncharacterized protein</fullName>
    </submittedName>
</protein>
<proteinExistence type="predicted"/>
<dbReference type="Proteomes" id="UP001292094">
    <property type="component" value="Unassembled WGS sequence"/>
</dbReference>
<reference evidence="2" key="1">
    <citation type="submission" date="2023-11" db="EMBL/GenBank/DDBJ databases">
        <title>Genome assemblies of two species of porcelain crab, Petrolisthes cinctipes and Petrolisthes manimaculis (Anomura: Porcellanidae).</title>
        <authorList>
            <person name="Angst P."/>
        </authorList>
    </citation>
    <scope>NUCLEOTIDE SEQUENCE</scope>
    <source>
        <strain evidence="2">PB745_02</strain>
        <tissue evidence="2">Gill</tissue>
    </source>
</reference>
<comment type="caution">
    <text evidence="2">The sequence shown here is derived from an EMBL/GenBank/DDBJ whole genome shotgun (WGS) entry which is preliminary data.</text>
</comment>
<feature type="compositionally biased region" description="Low complexity" evidence="1">
    <location>
        <begin position="49"/>
        <end position="63"/>
    </location>
</feature>
<dbReference type="AlphaFoldDB" id="A0AAE1QBB7"/>
<dbReference type="EMBL" id="JAWZYT010000466">
    <property type="protein sequence ID" value="KAK4323156.1"/>
    <property type="molecule type" value="Genomic_DNA"/>
</dbReference>
<sequence length="121" mass="13266">MCRTCREYLRDGVGKSEAGVKVTGSHDPSDDDSSHEPCGRLMPIVHLSIHSSQSSPPHSPHLLTVLTSSPPHSPHLLTVITSSQSSPPHSPHSPHLLTPTPYRCQIILTQSRLVIILKLYR</sequence>